<evidence type="ECO:0000256" key="8">
    <source>
        <dbReference type="PROSITE-ProRule" id="PRU01172"/>
    </source>
</evidence>
<comment type="caution">
    <text evidence="8">Lacks conserved residue(s) required for the propagation of feature annotation.</text>
</comment>
<dbReference type="PANTHER" id="PTHR45869:SF8">
    <property type="entry name" value="LAMG-LIKE JELLYROLL FOLD DOMAIN-CONTAINING PROTEIN"/>
    <property type="match status" value="1"/>
</dbReference>
<dbReference type="InterPro" id="IPR001759">
    <property type="entry name" value="PTX_dom"/>
</dbReference>
<dbReference type="InterPro" id="IPR051005">
    <property type="entry name" value="Pentraxin_domain"/>
</dbReference>
<keyword evidence="6" id="KW-1015">Disulfide bond</keyword>
<dbReference type="PRINTS" id="PR00895">
    <property type="entry name" value="PENTAXIN"/>
</dbReference>
<dbReference type="PROSITE" id="PS51828">
    <property type="entry name" value="PTX_2"/>
    <property type="match status" value="1"/>
</dbReference>
<evidence type="ECO:0000259" key="10">
    <source>
        <dbReference type="PROSITE" id="PS51828"/>
    </source>
</evidence>
<evidence type="ECO:0000256" key="1">
    <source>
        <dbReference type="ARBA" id="ARBA00004613"/>
    </source>
</evidence>
<dbReference type="eggNOG" id="ENOG502S201">
    <property type="taxonomic scope" value="Eukaryota"/>
</dbReference>
<dbReference type="CDD" id="cd00152">
    <property type="entry name" value="PTX"/>
    <property type="match status" value="1"/>
</dbReference>
<dbReference type="InParanoid" id="H2ZWY9"/>
<dbReference type="EMBL" id="AFYH01038642">
    <property type="status" value="NOT_ANNOTATED_CDS"/>
    <property type="molecule type" value="Genomic_DNA"/>
</dbReference>
<reference evidence="12" key="1">
    <citation type="submission" date="2011-08" db="EMBL/GenBank/DDBJ databases">
        <title>The draft genome of Latimeria chalumnae.</title>
        <authorList>
            <person name="Di Palma F."/>
            <person name="Alfoldi J."/>
            <person name="Johnson J."/>
            <person name="Berlin A."/>
            <person name="Gnerre S."/>
            <person name="Jaffe D."/>
            <person name="MacCallum I."/>
            <person name="Young S."/>
            <person name="Walker B.J."/>
            <person name="Lander E."/>
            <person name="Lindblad-Toh K."/>
        </authorList>
    </citation>
    <scope>NUCLEOTIDE SEQUENCE [LARGE SCALE GENOMIC DNA]</scope>
    <source>
        <strain evidence="12">Wild caught</strain>
    </source>
</reference>
<evidence type="ECO:0000256" key="5">
    <source>
        <dbReference type="ARBA" id="ARBA00022837"/>
    </source>
</evidence>
<feature type="domain" description="Pentraxin (PTX)" evidence="10">
    <location>
        <begin position="40"/>
        <end position="242"/>
    </location>
</feature>
<dbReference type="SUPFAM" id="SSF49899">
    <property type="entry name" value="Concanavalin A-like lectins/glucanases"/>
    <property type="match status" value="1"/>
</dbReference>
<comment type="subcellular location">
    <subcellularLocation>
        <location evidence="1 9">Secreted</location>
    </subcellularLocation>
</comment>
<evidence type="ECO:0000256" key="7">
    <source>
        <dbReference type="ARBA" id="ARBA00038102"/>
    </source>
</evidence>
<dbReference type="FunFam" id="2.60.120.200:FF:000070">
    <property type="entry name" value="Serum amyloid P-component"/>
    <property type="match status" value="1"/>
</dbReference>
<protein>
    <recommendedName>
        <fullName evidence="9">Pentraxin family member</fullName>
    </recommendedName>
</protein>
<dbReference type="Gene3D" id="2.60.120.200">
    <property type="match status" value="1"/>
</dbReference>
<dbReference type="PANTHER" id="PTHR45869">
    <property type="entry name" value="C-REACTIVE PROTEIN-RELATED"/>
    <property type="match status" value="1"/>
</dbReference>
<dbReference type="GeneTree" id="ENSGT01100000263515"/>
<evidence type="ECO:0000313" key="11">
    <source>
        <dbReference type="Ensembl" id="ENSLACP00000001910.2"/>
    </source>
</evidence>
<name>H2ZWY9_LATCH</name>
<evidence type="ECO:0000256" key="6">
    <source>
        <dbReference type="ARBA" id="ARBA00023157"/>
    </source>
</evidence>
<dbReference type="InterPro" id="IPR013320">
    <property type="entry name" value="ConA-like_dom_sf"/>
</dbReference>
<keyword evidence="12" id="KW-1185">Reference proteome</keyword>
<dbReference type="Proteomes" id="UP000008672">
    <property type="component" value="Unassembled WGS sequence"/>
</dbReference>
<dbReference type="Pfam" id="PF00354">
    <property type="entry name" value="Pentaxin"/>
    <property type="match status" value="1"/>
</dbReference>
<gene>
    <name evidence="11" type="primary">LOC102361510</name>
</gene>
<dbReference type="SMART" id="SM00159">
    <property type="entry name" value="PTX"/>
    <property type="match status" value="1"/>
</dbReference>
<keyword evidence="3 9" id="KW-0479">Metal-binding</keyword>
<proteinExistence type="inferred from homology"/>
<dbReference type="GO" id="GO:0046872">
    <property type="term" value="F:metal ion binding"/>
    <property type="evidence" value="ECO:0007669"/>
    <property type="project" value="UniProtKB-KW"/>
</dbReference>
<dbReference type="EMBL" id="AFYH01038641">
    <property type="status" value="NOT_ANNOTATED_CDS"/>
    <property type="molecule type" value="Genomic_DNA"/>
</dbReference>
<reference evidence="11" key="3">
    <citation type="submission" date="2025-09" db="UniProtKB">
        <authorList>
            <consortium name="Ensembl"/>
        </authorList>
    </citation>
    <scope>IDENTIFICATION</scope>
</reference>
<evidence type="ECO:0000313" key="12">
    <source>
        <dbReference type="Proteomes" id="UP000008672"/>
    </source>
</evidence>
<dbReference type="HOGENOM" id="CLU_032051_2_0_1"/>
<comment type="similarity">
    <text evidence="7 9">Belongs to the pentraxin family.</text>
</comment>
<dbReference type="OMA" id="NPNILDW"/>
<evidence type="ECO:0000256" key="4">
    <source>
        <dbReference type="ARBA" id="ARBA00022729"/>
    </source>
</evidence>
<sequence>MMSTLRGLNITELIKQASDMKSIIFLLFFIKGLHGLTGLEGKVVSFPTETATSYVELTPQHEEELEAFTICLRFNTSLTRSYSLFSFATSAYYNDILLWSNNQRRYSIYVHNSYVSFTIPNGRSTTGWPHFCGTWESDTGKAELWLNGKSLGTKTLRRGSTVKSNPSIIIGQEQDSFGGSFQQSQSFVGNITDVHMWDYVISSCKIKSARYGSSCAKGNLIDWDTVTFHKSGNVITEPKVEEDYY</sequence>
<comment type="cofactor">
    <cofactor evidence="9">
        <name>Ca(2+)</name>
        <dbReference type="ChEBI" id="CHEBI:29108"/>
    </cofactor>
    <text evidence="9">Binds 2 calcium ions per subunit.</text>
</comment>
<dbReference type="GO" id="GO:0005576">
    <property type="term" value="C:extracellular region"/>
    <property type="evidence" value="ECO:0007669"/>
    <property type="project" value="UniProtKB-SubCell"/>
</dbReference>
<dbReference type="InterPro" id="IPR030476">
    <property type="entry name" value="Pentaxin_CS"/>
</dbReference>
<evidence type="ECO:0000256" key="2">
    <source>
        <dbReference type="ARBA" id="ARBA00022525"/>
    </source>
</evidence>
<comment type="subunit">
    <text evidence="9">Homopentamer. Pentaxin (or pentraxin) have a discoid arrangement of 5 non-covalently bound subunits.</text>
</comment>
<accession>H2ZWY9</accession>
<dbReference type="AlphaFoldDB" id="H2ZWY9"/>
<evidence type="ECO:0000256" key="9">
    <source>
        <dbReference type="RuleBase" id="RU362112"/>
    </source>
</evidence>
<dbReference type="PROSITE" id="PS00289">
    <property type="entry name" value="PTX_1"/>
    <property type="match status" value="1"/>
</dbReference>
<keyword evidence="4" id="KW-0732">Signal</keyword>
<organism evidence="11 12">
    <name type="scientific">Latimeria chalumnae</name>
    <name type="common">Coelacanth</name>
    <dbReference type="NCBI Taxonomy" id="7897"/>
    <lineage>
        <taxon>Eukaryota</taxon>
        <taxon>Metazoa</taxon>
        <taxon>Chordata</taxon>
        <taxon>Craniata</taxon>
        <taxon>Vertebrata</taxon>
        <taxon>Euteleostomi</taxon>
        <taxon>Coelacanthiformes</taxon>
        <taxon>Coelacanthidae</taxon>
        <taxon>Latimeria</taxon>
    </lineage>
</organism>
<evidence type="ECO:0000256" key="3">
    <source>
        <dbReference type="ARBA" id="ARBA00022723"/>
    </source>
</evidence>
<keyword evidence="2" id="KW-0964">Secreted</keyword>
<reference evidence="11" key="2">
    <citation type="submission" date="2025-08" db="UniProtKB">
        <authorList>
            <consortium name="Ensembl"/>
        </authorList>
    </citation>
    <scope>IDENTIFICATION</scope>
</reference>
<keyword evidence="5 9" id="KW-0106">Calcium</keyword>
<dbReference type="Ensembl" id="ENSLACT00000001923.2">
    <property type="protein sequence ID" value="ENSLACP00000001910.2"/>
    <property type="gene ID" value="ENSLACG00000001707.2"/>
</dbReference>